<dbReference type="NCBIfam" id="TIGR01730">
    <property type="entry name" value="RND_mfp"/>
    <property type="match status" value="1"/>
</dbReference>
<proteinExistence type="inferred from homology"/>
<keyword evidence="2" id="KW-0175">Coiled coil</keyword>
<gene>
    <name evidence="3" type="ORF">HRQ87_15000</name>
</gene>
<evidence type="ECO:0000313" key="4">
    <source>
        <dbReference type="Proteomes" id="UP000777935"/>
    </source>
</evidence>
<dbReference type="Gene3D" id="1.10.287.470">
    <property type="entry name" value="Helix hairpin bin"/>
    <property type="match status" value="1"/>
</dbReference>
<dbReference type="SUPFAM" id="SSF111369">
    <property type="entry name" value="HlyD-like secretion proteins"/>
    <property type="match status" value="1"/>
</dbReference>
<name>A0ABX2IT76_9RHOB</name>
<dbReference type="EMBL" id="JABUFE010000010">
    <property type="protein sequence ID" value="NSX56104.1"/>
    <property type="molecule type" value="Genomic_DNA"/>
</dbReference>
<dbReference type="Proteomes" id="UP000777935">
    <property type="component" value="Unassembled WGS sequence"/>
</dbReference>
<dbReference type="RefSeq" id="WP_174139259.1">
    <property type="nucleotide sequence ID" value="NZ_JABUFE010000010.1"/>
</dbReference>
<evidence type="ECO:0000313" key="3">
    <source>
        <dbReference type="EMBL" id="NSX56104.1"/>
    </source>
</evidence>
<organism evidence="3 4">
    <name type="scientific">Parasulfitobacter algicola</name>
    <dbReference type="NCBI Taxonomy" id="2614809"/>
    <lineage>
        <taxon>Bacteria</taxon>
        <taxon>Pseudomonadati</taxon>
        <taxon>Pseudomonadota</taxon>
        <taxon>Alphaproteobacteria</taxon>
        <taxon>Rhodobacterales</taxon>
        <taxon>Roseobacteraceae</taxon>
        <taxon>Parasulfitobacter</taxon>
    </lineage>
</organism>
<dbReference type="PANTHER" id="PTHR30469:SF20">
    <property type="entry name" value="EFFLUX RND TRANSPORTER PERIPLASMIC ADAPTOR SUBUNIT"/>
    <property type="match status" value="1"/>
</dbReference>
<reference evidence="3 4" key="1">
    <citation type="submission" date="2020-06" db="EMBL/GenBank/DDBJ databases">
        <title>Sulfitobacter algicola sp. nov., isolated from green algae.</title>
        <authorList>
            <person name="Wang C."/>
        </authorList>
    </citation>
    <scope>NUCLEOTIDE SEQUENCE [LARGE SCALE GENOMIC DNA]</scope>
    <source>
        <strain evidence="3 4">1151</strain>
    </source>
</reference>
<comment type="caution">
    <text evidence="3">The sequence shown here is derived from an EMBL/GenBank/DDBJ whole genome shotgun (WGS) entry which is preliminary data.</text>
</comment>
<comment type="similarity">
    <text evidence="1">Belongs to the membrane fusion protein (MFP) (TC 8.A.1) family.</text>
</comment>
<dbReference type="InterPro" id="IPR006143">
    <property type="entry name" value="RND_pump_MFP"/>
</dbReference>
<accession>A0ABX2IT76</accession>
<dbReference type="Gene3D" id="2.40.30.170">
    <property type="match status" value="1"/>
</dbReference>
<feature type="coiled-coil region" evidence="2">
    <location>
        <begin position="105"/>
        <end position="163"/>
    </location>
</feature>
<dbReference type="Gene3D" id="2.40.420.20">
    <property type="match status" value="1"/>
</dbReference>
<protein>
    <submittedName>
        <fullName evidence="3">Efflux RND transporter periplasmic adaptor subunit</fullName>
    </submittedName>
</protein>
<evidence type="ECO:0000256" key="1">
    <source>
        <dbReference type="ARBA" id="ARBA00009477"/>
    </source>
</evidence>
<dbReference type="PANTHER" id="PTHR30469">
    <property type="entry name" value="MULTIDRUG RESISTANCE PROTEIN MDTA"/>
    <property type="match status" value="1"/>
</dbReference>
<dbReference type="Gene3D" id="2.40.50.100">
    <property type="match status" value="1"/>
</dbReference>
<evidence type="ECO:0000256" key="2">
    <source>
        <dbReference type="SAM" id="Coils"/>
    </source>
</evidence>
<keyword evidence="4" id="KW-1185">Reference proteome</keyword>
<sequence length="367" mass="39257">MAQKQGGLWQSVLKPVVLIIAILIGFQARGQEISNSTDQAAERIRPVKLITPENANGAIERRFFGQVTARETVDLSFEVAGSMTVFPVREGQVVPKEFVLAQLDLAPFERAVERAELNLARAERDLSRATQLANSNVASRTQAEDAQTERDLADVALREAREALQDATLRAPFDGLVAQRLTPTFSSVSPGQAIVRLHDVSQMRVTIDLPERLLETIGALSEVEVFAELPGQDEPVPVTLVEFQAVSSEIGQSYEVSFAIPDSATAGLIPGKSATVIGRLPSKTDGFEVPTSAIVGGNDRDPYVMLYTPGEDGAGTVTATPVSLSSPAGNAFVIDGISPGSQIVAAGAHLLRDGQRVRPYNGLSFQE</sequence>